<evidence type="ECO:0000256" key="10">
    <source>
        <dbReference type="SAM" id="Phobius"/>
    </source>
</evidence>
<evidence type="ECO:0000256" key="8">
    <source>
        <dbReference type="ARBA" id="ARBA00023136"/>
    </source>
</evidence>
<comment type="caution">
    <text evidence="12">The sequence shown here is derived from an EMBL/GenBank/DDBJ whole genome shotgun (WGS) entry which is preliminary data.</text>
</comment>
<keyword evidence="5 10" id="KW-1133">Transmembrane helix</keyword>
<feature type="transmembrane region" description="Helical" evidence="10">
    <location>
        <begin position="530"/>
        <end position="552"/>
    </location>
</feature>
<dbReference type="InterPro" id="IPR036770">
    <property type="entry name" value="Ankyrin_rpt-contain_sf"/>
</dbReference>
<dbReference type="PANTHER" id="PTHR10117:SF80">
    <property type="entry name" value="TRANSIENT-RECEPTOR-POTENTIAL-LIKE PROTEIN"/>
    <property type="match status" value="1"/>
</dbReference>
<keyword evidence="12" id="KW-0675">Receptor</keyword>
<dbReference type="GO" id="GO:0007338">
    <property type="term" value="P:single fertilization"/>
    <property type="evidence" value="ECO:0007669"/>
    <property type="project" value="TreeGrafter"/>
</dbReference>
<evidence type="ECO:0000259" key="11">
    <source>
        <dbReference type="SMART" id="SM01420"/>
    </source>
</evidence>
<gene>
    <name evidence="12" type="primary">trp-1</name>
    <name evidence="12" type="ORF">T12_1687</name>
</gene>
<feature type="transmembrane region" description="Helical" evidence="10">
    <location>
        <begin position="572"/>
        <end position="597"/>
    </location>
</feature>
<dbReference type="PRINTS" id="PR01097">
    <property type="entry name" value="TRNSRECEPTRP"/>
</dbReference>
<dbReference type="OrthoDB" id="2373987at2759"/>
<dbReference type="Pfam" id="PF08344">
    <property type="entry name" value="TRP_2"/>
    <property type="match status" value="1"/>
</dbReference>
<dbReference type="SMART" id="SM00248">
    <property type="entry name" value="ANK"/>
    <property type="match status" value="3"/>
</dbReference>
<dbReference type="GO" id="GO:0034703">
    <property type="term" value="C:cation channel complex"/>
    <property type="evidence" value="ECO:0007669"/>
    <property type="project" value="TreeGrafter"/>
</dbReference>
<evidence type="ECO:0000313" key="12">
    <source>
        <dbReference type="EMBL" id="KRY19616.1"/>
    </source>
</evidence>
<keyword evidence="13" id="KW-1185">Reference proteome</keyword>
<evidence type="ECO:0000256" key="3">
    <source>
        <dbReference type="ARBA" id="ARBA00022692"/>
    </source>
</evidence>
<dbReference type="EMBL" id="JYDQ01000033">
    <property type="protein sequence ID" value="KRY19616.1"/>
    <property type="molecule type" value="Genomic_DNA"/>
</dbReference>
<dbReference type="GO" id="GO:0015279">
    <property type="term" value="F:store-operated calcium channel activity"/>
    <property type="evidence" value="ECO:0007669"/>
    <property type="project" value="TreeGrafter"/>
</dbReference>
<name>A0A0V1A424_9BILA</name>
<evidence type="ECO:0000313" key="13">
    <source>
        <dbReference type="Proteomes" id="UP000054783"/>
    </source>
</evidence>
<keyword evidence="4" id="KW-0677">Repeat</keyword>
<feature type="domain" description="Transient receptor ion channel" evidence="11">
    <location>
        <begin position="217"/>
        <end position="279"/>
    </location>
</feature>
<dbReference type="GO" id="GO:0070679">
    <property type="term" value="F:inositol 1,4,5 trisphosphate binding"/>
    <property type="evidence" value="ECO:0007669"/>
    <property type="project" value="TreeGrafter"/>
</dbReference>
<feature type="transmembrane region" description="Helical" evidence="10">
    <location>
        <begin position="486"/>
        <end position="509"/>
    </location>
</feature>
<proteinExistence type="predicted"/>
<dbReference type="NCBIfam" id="TIGR00870">
    <property type="entry name" value="trp"/>
    <property type="match status" value="1"/>
</dbReference>
<evidence type="ECO:0000256" key="6">
    <source>
        <dbReference type="ARBA" id="ARBA00023043"/>
    </source>
</evidence>
<dbReference type="InterPro" id="IPR013555">
    <property type="entry name" value="TRP_dom"/>
</dbReference>
<feature type="transmembrane region" description="Helical" evidence="10">
    <location>
        <begin position="368"/>
        <end position="392"/>
    </location>
</feature>
<evidence type="ECO:0000256" key="4">
    <source>
        <dbReference type="ARBA" id="ARBA00022737"/>
    </source>
</evidence>
<organism evidence="12 13">
    <name type="scientific">Trichinella patagoniensis</name>
    <dbReference type="NCBI Taxonomy" id="990121"/>
    <lineage>
        <taxon>Eukaryota</taxon>
        <taxon>Metazoa</taxon>
        <taxon>Ecdysozoa</taxon>
        <taxon>Nematoda</taxon>
        <taxon>Enoplea</taxon>
        <taxon>Dorylaimia</taxon>
        <taxon>Trichinellida</taxon>
        <taxon>Trichinellidae</taxon>
        <taxon>Trichinella</taxon>
    </lineage>
</organism>
<keyword evidence="8 10" id="KW-0472">Membrane</keyword>
<dbReference type="GO" id="GO:0005886">
    <property type="term" value="C:plasma membrane"/>
    <property type="evidence" value="ECO:0007669"/>
    <property type="project" value="TreeGrafter"/>
</dbReference>
<dbReference type="Gene3D" id="1.25.40.20">
    <property type="entry name" value="Ankyrin repeat-containing domain"/>
    <property type="match status" value="1"/>
</dbReference>
<keyword evidence="2" id="KW-0813">Transport</keyword>
<dbReference type="SMART" id="SM01420">
    <property type="entry name" value="TRP_2"/>
    <property type="match status" value="1"/>
</dbReference>
<feature type="transmembrane region" description="Helical" evidence="10">
    <location>
        <begin position="408"/>
        <end position="427"/>
    </location>
</feature>
<keyword evidence="9" id="KW-0407">Ion channel</keyword>
<reference evidence="12 13" key="1">
    <citation type="submission" date="2015-01" db="EMBL/GenBank/DDBJ databases">
        <title>Evolution of Trichinella species and genotypes.</title>
        <authorList>
            <person name="Korhonen P.K."/>
            <person name="Edoardo P."/>
            <person name="Giuseppe L.R."/>
            <person name="Gasser R.B."/>
        </authorList>
    </citation>
    <scope>NUCLEOTIDE SEQUENCE [LARGE SCALE GENOMIC DNA]</scope>
    <source>
        <strain evidence="12">ISS2496</strain>
    </source>
</reference>
<feature type="transmembrane region" description="Helical" evidence="10">
    <location>
        <begin position="656"/>
        <end position="677"/>
    </location>
</feature>
<dbReference type="InterPro" id="IPR002110">
    <property type="entry name" value="Ankyrin_rpt"/>
</dbReference>
<dbReference type="PANTHER" id="PTHR10117">
    <property type="entry name" value="TRANSIENT RECEPTOR POTENTIAL CHANNEL"/>
    <property type="match status" value="1"/>
</dbReference>
<dbReference type="Proteomes" id="UP000054783">
    <property type="component" value="Unassembled WGS sequence"/>
</dbReference>
<comment type="subcellular location">
    <subcellularLocation>
        <location evidence="1">Membrane</location>
        <topology evidence="1">Multi-pass membrane protein</topology>
    </subcellularLocation>
</comment>
<dbReference type="Pfam" id="PF12796">
    <property type="entry name" value="Ank_2"/>
    <property type="match status" value="1"/>
</dbReference>
<dbReference type="InterPro" id="IPR005821">
    <property type="entry name" value="Ion_trans_dom"/>
</dbReference>
<keyword evidence="3 10" id="KW-0812">Transmembrane</keyword>
<keyword evidence="7" id="KW-0406">Ion transport</keyword>
<evidence type="ECO:0000256" key="2">
    <source>
        <dbReference type="ARBA" id="ARBA00022448"/>
    </source>
</evidence>
<dbReference type="AlphaFoldDB" id="A0A0V1A424"/>
<protein>
    <submittedName>
        <fullName evidence="12">Transient-receptor-potential-like protein</fullName>
    </submittedName>
</protein>
<evidence type="ECO:0000256" key="5">
    <source>
        <dbReference type="ARBA" id="ARBA00022989"/>
    </source>
</evidence>
<keyword evidence="6" id="KW-0040">ANK repeat</keyword>
<evidence type="ECO:0000256" key="9">
    <source>
        <dbReference type="ARBA" id="ARBA00023303"/>
    </source>
</evidence>
<dbReference type="InterPro" id="IPR002153">
    <property type="entry name" value="TRPC_channel"/>
</dbReference>
<sequence>MRPVKHKIGRQWTFIAQSALPSGNNAVNDNFSGNFYSATFDEFQVKWKIPTTGREENRSSSDVDTMLKQKERLFLEAAYKGDKATVETLLDPNDPVDINCTDLLGRTALEISVDNENVEIVELLLKQPGVKVCNALLYAIREGVFKMVEMIINHHTITADTLGDGWSRRLVVENDENFEYASDISPIILAAHLNQFEILQLLLSRGAVIKRPHSLSCSCRSCYEDRLNDSLQHSLRRINTYRALASPAWISFTSSDPVLTAFKLSWELQKLSYQECEFKELYWELSEQCKKFACDLLSQCRSSEEVIAVLNKDVSDDPIDIWSSKLSLARLRLALKYEIKQFVAHPHCQQLLTSIWYEGFPGRRQSGLIMNAFVCLMLILAWPLLSLSYIILPKSRLGQVVRAPFMKFLYYSTSFGFFLFFLTFATFESYRHVKGDSLDSRAAERGPPLSIIETLIVTWVIGMTWSEVKQLWDEGYKKYIHQWWNWLDFIMLSLYLATFALRTVAYYMVRNGNFGPETLVRTYWKSDEPVLVSESLFAVANVFSFARIIYLFQMNPYLGPLQISLGCMLIDIAKFFFLFFLILSSFAIGLVQLYWYYSPLAKMCEQTDHVCLESISTFTSMADSYITLIWSLFSITNTKSTDVGERHEITQWTGRALYIAYHVTSIIVLLNMLIAMMSHSFQRINDHADLEWKFHRTQLWMGFFDEGSTLTAPFNIIITPKTGLNFLRKSYCVFKWSLGKSEWPKAKRRPTIKRPRYLQRMREVEEASEMPEPKLTYETIMQRLVSRYIHQTKKKSQMEGINEDELLEIKQDISSLRYELREERRKELARTSSNFDGIKREILRTLSSADRVYQPRTAQERGRNGIERANTNLPLRVAVPENDSAENPTTDETRIRHHLRLGRSPDRRAVEDLKTSIAENVCKHMEAKMQEWLVAAFKTLETKNDQEQQPTPSV</sequence>
<accession>A0A0V1A424</accession>
<dbReference type="Pfam" id="PF00520">
    <property type="entry name" value="Ion_trans"/>
    <property type="match status" value="1"/>
</dbReference>
<evidence type="ECO:0000256" key="1">
    <source>
        <dbReference type="ARBA" id="ARBA00004141"/>
    </source>
</evidence>
<dbReference type="GO" id="GO:0051480">
    <property type="term" value="P:regulation of cytosolic calcium ion concentration"/>
    <property type="evidence" value="ECO:0007669"/>
    <property type="project" value="TreeGrafter"/>
</dbReference>
<dbReference type="SUPFAM" id="SSF48403">
    <property type="entry name" value="Ankyrin repeat"/>
    <property type="match status" value="1"/>
</dbReference>
<dbReference type="STRING" id="990121.A0A0V1A424"/>
<evidence type="ECO:0000256" key="7">
    <source>
        <dbReference type="ARBA" id="ARBA00023065"/>
    </source>
</evidence>